<proteinExistence type="predicted"/>
<organism evidence="2">
    <name type="scientific">Anaerobacillus isosaccharinicus</name>
    <dbReference type="NCBI Taxonomy" id="1532552"/>
    <lineage>
        <taxon>Bacteria</taxon>
        <taxon>Bacillati</taxon>
        <taxon>Bacillota</taxon>
        <taxon>Bacilli</taxon>
        <taxon>Bacillales</taxon>
        <taxon>Bacillaceae</taxon>
        <taxon>Anaerobacillus</taxon>
    </lineage>
</organism>
<feature type="transmembrane region" description="Helical" evidence="1">
    <location>
        <begin position="50"/>
        <end position="70"/>
    </location>
</feature>
<feature type="transmembrane region" description="Helical" evidence="1">
    <location>
        <begin position="16"/>
        <end position="38"/>
    </location>
</feature>
<dbReference type="EMBL" id="LQXD01000015">
    <property type="protein sequence ID" value="OIJ22924.1"/>
    <property type="molecule type" value="Genomic_DNA"/>
</dbReference>
<dbReference type="AlphaFoldDB" id="A0A1S2MEE4"/>
<sequence length="84" mass="10050">MINWGQIRDKGKVRFVLSYGLVISIPLLIDYYIIKFFLTSFRIEIVFRELVIVWITCVLLGLTLALYVWSRLERHWVNKKSLCE</sequence>
<name>A0A1S2MEE4_9BACI</name>
<evidence type="ECO:0000256" key="1">
    <source>
        <dbReference type="SAM" id="Phobius"/>
    </source>
</evidence>
<reference evidence="2" key="1">
    <citation type="submission" date="2016-10" db="EMBL/GenBank/DDBJ databases">
        <title>Draft genome sequences of four alkaliphilic bacteria belonging to the Anaerobacillus genus.</title>
        <authorList>
            <person name="Bassil N.M."/>
            <person name="Lloyd J.R."/>
        </authorList>
    </citation>
    <scope>NUCLEOTIDE SEQUENCE [LARGE SCALE GENOMIC DNA]</scope>
    <source>
        <strain evidence="2">NB2006</strain>
    </source>
</reference>
<gene>
    <name evidence="2" type="ORF">AWH56_03820</name>
</gene>
<evidence type="ECO:0000313" key="2">
    <source>
        <dbReference type="EMBL" id="OIJ22924.1"/>
    </source>
</evidence>
<accession>A0A1S2MEE4</accession>
<keyword evidence="1" id="KW-1133">Transmembrane helix</keyword>
<keyword evidence="1" id="KW-0812">Transmembrane</keyword>
<keyword evidence="1" id="KW-0472">Membrane</keyword>
<comment type="caution">
    <text evidence="2">The sequence shown here is derived from an EMBL/GenBank/DDBJ whole genome shotgun (WGS) entry which is preliminary data.</text>
</comment>
<protein>
    <submittedName>
        <fullName evidence="2">Uncharacterized protein</fullName>
    </submittedName>
</protein>